<dbReference type="InterPro" id="IPR028992">
    <property type="entry name" value="Hedgehog/Intein_dom"/>
</dbReference>
<reference evidence="2 3" key="1">
    <citation type="submission" date="2015-09" db="EMBL/GenBank/DDBJ databases">
        <authorList>
            <consortium name="Swine Surveillance"/>
        </authorList>
    </citation>
    <scope>NUCLEOTIDE SEQUENCE [LARGE SCALE GENOMIC DNA]</scope>
    <source>
        <strain evidence="2 3">CECT 5294</strain>
    </source>
</reference>
<feature type="domain" description="Hedgehog/Intein (Hint)" evidence="1">
    <location>
        <begin position="57"/>
        <end position="202"/>
    </location>
</feature>
<sequence>MNSAFRSPPHTRPSQQTAALRPHGSFDLAWLNTQGHPEWDTRVLPVSDVIDAAVSSLARGTLLSTPDGQIAVEDLNPGVMVNTAIGPPAQVQWIGSRCYPEGTAPSTEKRAPLYRVCAGTFGHNAPAHDLVLAHSAAVLLRTPACRKLIGQDMGFAPITAFEDSYNVTRILPAGEMTVYNIALRNHEAIIANGLPVESFHPCRNANHLLNQDGLRELARLFPHLSARNGFGPQRVAHLSLSETRSLGLF</sequence>
<proteinExistence type="predicted"/>
<dbReference type="Pfam" id="PF13403">
    <property type="entry name" value="Hint_2"/>
    <property type="match status" value="1"/>
</dbReference>
<dbReference type="Proteomes" id="UP000051298">
    <property type="component" value="Unassembled WGS sequence"/>
</dbReference>
<evidence type="ECO:0000313" key="2">
    <source>
        <dbReference type="EMBL" id="CUH61934.1"/>
    </source>
</evidence>
<organism evidence="2 3">
    <name type="scientific">Thalassobacter stenotrophicus</name>
    <dbReference type="NCBI Taxonomy" id="266809"/>
    <lineage>
        <taxon>Bacteria</taxon>
        <taxon>Pseudomonadati</taxon>
        <taxon>Pseudomonadota</taxon>
        <taxon>Alphaproteobacteria</taxon>
        <taxon>Rhodobacterales</taxon>
        <taxon>Roseobacteraceae</taxon>
        <taxon>Thalassobacter</taxon>
    </lineage>
</organism>
<dbReference type="AlphaFoldDB" id="A0A0P1FMI1"/>
<accession>A0A0P1FMI1</accession>
<evidence type="ECO:0000313" key="3">
    <source>
        <dbReference type="Proteomes" id="UP000051298"/>
    </source>
</evidence>
<protein>
    <recommendedName>
        <fullName evidence="1">Hedgehog/Intein (Hint) domain-containing protein</fullName>
    </recommendedName>
</protein>
<gene>
    <name evidence="2" type="ORF">THS5294_03247</name>
</gene>
<dbReference type="EMBL" id="CYRX01000033">
    <property type="protein sequence ID" value="CUH61934.1"/>
    <property type="molecule type" value="Genomic_DNA"/>
</dbReference>
<evidence type="ECO:0000259" key="1">
    <source>
        <dbReference type="Pfam" id="PF13403"/>
    </source>
</evidence>
<name>A0A0P1FMI1_9RHOB</name>